<keyword evidence="11" id="KW-1185">Reference proteome</keyword>
<dbReference type="STRING" id="1055723.SAMN05216293_1175"/>
<dbReference type="GO" id="GO:0016020">
    <property type="term" value="C:membrane"/>
    <property type="evidence" value="ECO:0007669"/>
    <property type="project" value="InterPro"/>
</dbReference>
<dbReference type="GO" id="GO:0046983">
    <property type="term" value="F:protein dimerization activity"/>
    <property type="evidence" value="ECO:0007669"/>
    <property type="project" value="InterPro"/>
</dbReference>
<evidence type="ECO:0000259" key="7">
    <source>
        <dbReference type="PROSITE" id="PS50109"/>
    </source>
</evidence>
<evidence type="ECO:0000313" key="8">
    <source>
        <dbReference type="EMBL" id="SFB84581.1"/>
    </source>
</evidence>
<keyword evidence="2 9" id="KW-0418">Kinase</keyword>
<name>A0A1M6T0T0_9FLAO</name>
<keyword evidence="3" id="KW-0902">Two-component regulatory system</keyword>
<keyword evidence="5" id="KW-0472">Membrane</keyword>
<dbReference type="Pfam" id="PF02518">
    <property type="entry name" value="HATPase_c"/>
    <property type="match status" value="1"/>
</dbReference>
<dbReference type="EMBL" id="FOKU01000003">
    <property type="protein sequence ID" value="SFB84581.1"/>
    <property type="molecule type" value="Genomic_DNA"/>
</dbReference>
<sequence length="663" mass="76325">MIRCSLITLLLTLGIHICFAQTPLSGSTYADSLNQILKSAGNDSLKARANLLLSEYWYNKDKDAAQKYLDKGQELGKPYPYLKGLQQYYEAYFYYNTDSKKSQSIYLAADSLLKGYQNADAYYYRSKVWRRIGALKQVEDDEKAFTDILLNKAIPFARQSGDSALVGDHYMALGIVFKNQRQLEKAEEYCLKAIHALKNAHAEPGVLAKAYYTIAENYVFEEKYAQTKAMLDSAKVRLAPYPDSEHFLRYYAIEGMYFTVVEQYDDALVSLDKGIALAKKHNLKYEEQTLLFQKFYVHYNNKEYRKAEKIFQFLLEQKEIMSLAINKLQIYQGLTETYVNLGDMKQAYEWQKKYSTLSDSLHTSKLKSDINALEIKYNNAEKEKRIARLEAENEMASLSARNNRLANWLLGTISLFFLFVVLYSYFYYRKDKKLAFEKEQNYRNQLTKLKQDQQLMSAQAMLKGEELERKRMAQDLHDGLGGILTGVRINLSNVETKVAKTLYEEVKKIITNVDKSMKELRRIAHNLMPESLSRIGLSGALEDLCKSYETPDFKVDYQPYEIQSSLTETEKLTIYRIVQELLNNALRHSKASLVIVQCSQNENKFYITVEDNGTGFDPTSPQNQKGLGLRNLDHRVQTMDGTIKIISEPNDGTTVNIELNVLG</sequence>
<feature type="chain" id="PRO_5009920981" evidence="6">
    <location>
        <begin position="21"/>
        <end position="663"/>
    </location>
</feature>
<dbReference type="InterPro" id="IPR005467">
    <property type="entry name" value="His_kinase_dom"/>
</dbReference>
<dbReference type="PROSITE" id="PS50109">
    <property type="entry name" value="HIS_KIN"/>
    <property type="match status" value="1"/>
</dbReference>
<protein>
    <submittedName>
        <fullName evidence="9">Signal transduction histidine kinase</fullName>
    </submittedName>
</protein>
<keyword evidence="1" id="KW-0808">Transferase</keyword>
<organism evidence="9 10">
    <name type="scientific">Flagellimonas taeanensis</name>
    <dbReference type="NCBI Taxonomy" id="1005926"/>
    <lineage>
        <taxon>Bacteria</taxon>
        <taxon>Pseudomonadati</taxon>
        <taxon>Bacteroidota</taxon>
        <taxon>Flavobacteriia</taxon>
        <taxon>Flavobacteriales</taxon>
        <taxon>Flavobacteriaceae</taxon>
        <taxon>Flagellimonas</taxon>
    </lineage>
</organism>
<gene>
    <name evidence="8" type="ORF">SAMN04487891_10314</name>
    <name evidence="9" type="ORF">SAMN05216293_1175</name>
</gene>
<dbReference type="CDD" id="cd16917">
    <property type="entry name" value="HATPase_UhpB-NarQ-NarX-like"/>
    <property type="match status" value="1"/>
</dbReference>
<evidence type="ECO:0000256" key="3">
    <source>
        <dbReference type="ARBA" id="ARBA00023012"/>
    </source>
</evidence>
<evidence type="ECO:0000313" key="11">
    <source>
        <dbReference type="Proteomes" id="UP000198940"/>
    </source>
</evidence>
<dbReference type="GO" id="GO:0000155">
    <property type="term" value="F:phosphorelay sensor kinase activity"/>
    <property type="evidence" value="ECO:0007669"/>
    <property type="project" value="InterPro"/>
</dbReference>
<evidence type="ECO:0000256" key="5">
    <source>
        <dbReference type="SAM" id="Phobius"/>
    </source>
</evidence>
<dbReference type="Pfam" id="PF07730">
    <property type="entry name" value="HisKA_3"/>
    <property type="match status" value="1"/>
</dbReference>
<evidence type="ECO:0000313" key="9">
    <source>
        <dbReference type="EMBL" id="SHK50545.1"/>
    </source>
</evidence>
<dbReference type="InterPro" id="IPR050482">
    <property type="entry name" value="Sensor_HK_TwoCompSys"/>
</dbReference>
<dbReference type="Proteomes" id="UP000184031">
    <property type="component" value="Unassembled WGS sequence"/>
</dbReference>
<dbReference type="InterPro" id="IPR011990">
    <property type="entry name" value="TPR-like_helical_dom_sf"/>
</dbReference>
<dbReference type="SUPFAM" id="SSF55874">
    <property type="entry name" value="ATPase domain of HSP90 chaperone/DNA topoisomerase II/histidine kinase"/>
    <property type="match status" value="1"/>
</dbReference>
<keyword evidence="5" id="KW-1133">Transmembrane helix</keyword>
<dbReference type="SUPFAM" id="SSF48452">
    <property type="entry name" value="TPR-like"/>
    <property type="match status" value="1"/>
</dbReference>
<dbReference type="EMBL" id="FRAT01000003">
    <property type="protein sequence ID" value="SHK50545.1"/>
    <property type="molecule type" value="Genomic_DNA"/>
</dbReference>
<keyword evidence="4" id="KW-0175">Coiled coil</keyword>
<dbReference type="RefSeq" id="WP_072877961.1">
    <property type="nucleotide sequence ID" value="NZ_FOKU01000003.1"/>
</dbReference>
<feature type="domain" description="Histidine kinase" evidence="7">
    <location>
        <begin position="471"/>
        <end position="663"/>
    </location>
</feature>
<evidence type="ECO:0000256" key="4">
    <source>
        <dbReference type="SAM" id="Coils"/>
    </source>
</evidence>
<keyword evidence="6" id="KW-0732">Signal</keyword>
<feature type="signal peptide" evidence="6">
    <location>
        <begin position="1"/>
        <end position="20"/>
    </location>
</feature>
<dbReference type="PANTHER" id="PTHR24421">
    <property type="entry name" value="NITRATE/NITRITE SENSOR PROTEIN NARX-RELATED"/>
    <property type="match status" value="1"/>
</dbReference>
<evidence type="ECO:0000256" key="1">
    <source>
        <dbReference type="ARBA" id="ARBA00022679"/>
    </source>
</evidence>
<evidence type="ECO:0000256" key="6">
    <source>
        <dbReference type="SAM" id="SignalP"/>
    </source>
</evidence>
<proteinExistence type="predicted"/>
<dbReference type="AlphaFoldDB" id="A0A1M6T0T0"/>
<feature type="coiled-coil region" evidence="4">
    <location>
        <begin position="363"/>
        <end position="399"/>
    </location>
</feature>
<accession>A0A1M6T0T0</accession>
<keyword evidence="5" id="KW-0812">Transmembrane</keyword>
<dbReference type="InterPro" id="IPR036890">
    <property type="entry name" value="HATPase_C_sf"/>
</dbReference>
<dbReference type="InterPro" id="IPR003594">
    <property type="entry name" value="HATPase_dom"/>
</dbReference>
<reference evidence="9 10" key="1">
    <citation type="submission" date="2016-11" db="EMBL/GenBank/DDBJ databases">
        <authorList>
            <person name="Varghese N."/>
            <person name="Submissions S."/>
        </authorList>
    </citation>
    <scope>NUCLEOTIDE SEQUENCE [LARGE SCALE GENOMIC DNA]</scope>
    <source>
        <strain evidence="9 10">CGMCC 1.12174</strain>
        <strain evidence="8 11">DSM 26351</strain>
    </source>
</reference>
<dbReference type="Gene3D" id="3.30.565.10">
    <property type="entry name" value="Histidine kinase-like ATPase, C-terminal domain"/>
    <property type="match status" value="1"/>
</dbReference>
<dbReference type="Gene3D" id="1.25.40.10">
    <property type="entry name" value="Tetratricopeptide repeat domain"/>
    <property type="match status" value="2"/>
</dbReference>
<dbReference type="Gene3D" id="1.20.5.1930">
    <property type="match status" value="1"/>
</dbReference>
<dbReference type="InterPro" id="IPR011712">
    <property type="entry name" value="Sig_transdc_His_kin_sub3_dim/P"/>
</dbReference>
<feature type="transmembrane region" description="Helical" evidence="5">
    <location>
        <begin position="405"/>
        <end position="428"/>
    </location>
</feature>
<evidence type="ECO:0000313" key="10">
    <source>
        <dbReference type="Proteomes" id="UP000184031"/>
    </source>
</evidence>
<evidence type="ECO:0000256" key="2">
    <source>
        <dbReference type="ARBA" id="ARBA00022777"/>
    </source>
</evidence>
<dbReference type="Proteomes" id="UP000198940">
    <property type="component" value="Unassembled WGS sequence"/>
</dbReference>
<comment type="caution">
    <text evidence="9">The sequence shown here is derived from an EMBL/GenBank/DDBJ whole genome shotgun (WGS) entry which is preliminary data.</text>
</comment>
<dbReference type="OrthoDB" id="9778366at2"/>
<dbReference type="SMART" id="SM00387">
    <property type="entry name" value="HATPase_c"/>
    <property type="match status" value="1"/>
</dbReference>